<evidence type="ECO:0000313" key="6">
    <source>
        <dbReference type="Proteomes" id="UP000256708"/>
    </source>
</evidence>
<dbReference type="Gene3D" id="2.120.10.30">
    <property type="entry name" value="TolB, C-terminal domain"/>
    <property type="match status" value="3"/>
</dbReference>
<dbReference type="InterPro" id="IPR014756">
    <property type="entry name" value="Ig_E-set"/>
</dbReference>
<dbReference type="Pfam" id="PF24595">
    <property type="entry name" value="DUF7619"/>
    <property type="match status" value="1"/>
</dbReference>
<dbReference type="InterPro" id="IPR011042">
    <property type="entry name" value="6-blade_b-propeller_TolB-like"/>
</dbReference>
<keyword evidence="3" id="KW-0732">Signal</keyword>
<dbReference type="InterPro" id="IPR026444">
    <property type="entry name" value="Secre_tail"/>
</dbReference>
<dbReference type="Gene3D" id="2.60.40.10">
    <property type="entry name" value="Immunoglobulins"/>
    <property type="match status" value="4"/>
</dbReference>
<dbReference type="GO" id="GO:0008270">
    <property type="term" value="F:zinc ion binding"/>
    <property type="evidence" value="ECO:0007669"/>
    <property type="project" value="UniProtKB-KW"/>
</dbReference>
<dbReference type="InterPro" id="IPR055353">
    <property type="entry name" value="DUF7619"/>
</dbReference>
<dbReference type="NCBIfam" id="TIGR04183">
    <property type="entry name" value="Por_Secre_tail"/>
    <property type="match status" value="1"/>
</dbReference>
<evidence type="ECO:0000259" key="4">
    <source>
        <dbReference type="SMART" id="SM00429"/>
    </source>
</evidence>
<reference evidence="6" key="1">
    <citation type="submission" date="2018-08" db="EMBL/GenBank/DDBJ databases">
        <authorList>
            <person name="Liu Z.-W."/>
            <person name="Du Z.-J."/>
        </authorList>
    </citation>
    <scope>NUCLEOTIDE SEQUENCE [LARGE SCALE GENOMIC DNA]</scope>
    <source>
        <strain evidence="6">H4X</strain>
    </source>
</reference>
<name>A0A3D8LGN5_9BACT</name>
<dbReference type="SMART" id="SM00429">
    <property type="entry name" value="IPT"/>
    <property type="match status" value="3"/>
</dbReference>
<evidence type="ECO:0000313" key="5">
    <source>
        <dbReference type="EMBL" id="RDV16547.1"/>
    </source>
</evidence>
<feature type="domain" description="IPT/TIG" evidence="4">
    <location>
        <begin position="1255"/>
        <end position="1334"/>
    </location>
</feature>
<dbReference type="Pfam" id="PF01833">
    <property type="entry name" value="TIG"/>
    <property type="match status" value="4"/>
</dbReference>
<dbReference type="CDD" id="cd00603">
    <property type="entry name" value="IPT_PCSR"/>
    <property type="match status" value="2"/>
</dbReference>
<dbReference type="SUPFAM" id="SSF101898">
    <property type="entry name" value="NHL repeat"/>
    <property type="match status" value="1"/>
</dbReference>
<comment type="caution">
    <text evidence="5">The sequence shown here is derived from an EMBL/GenBank/DDBJ whole genome shotgun (WGS) entry which is preliminary data.</text>
</comment>
<evidence type="ECO:0000256" key="2">
    <source>
        <dbReference type="PROSITE-ProRule" id="PRU00504"/>
    </source>
</evidence>
<dbReference type="SUPFAM" id="SSF63829">
    <property type="entry name" value="Calcium-dependent phosphotriesterase"/>
    <property type="match status" value="1"/>
</dbReference>
<dbReference type="OrthoDB" id="1524003at2"/>
<feature type="domain" description="IPT/TIG" evidence="4">
    <location>
        <begin position="1336"/>
        <end position="1420"/>
    </location>
</feature>
<feature type="repeat" description="NHL" evidence="2">
    <location>
        <begin position="212"/>
        <end position="242"/>
    </location>
</feature>
<dbReference type="Pfam" id="PF18962">
    <property type="entry name" value="Por_Secre_tail"/>
    <property type="match status" value="1"/>
</dbReference>
<dbReference type="PANTHER" id="PTHR24104">
    <property type="entry name" value="E3 UBIQUITIN-PROTEIN LIGASE NHLRC1-RELATED"/>
    <property type="match status" value="1"/>
</dbReference>
<feature type="repeat" description="NHL" evidence="2">
    <location>
        <begin position="156"/>
        <end position="195"/>
    </location>
</feature>
<keyword evidence="6" id="KW-1185">Reference proteome</keyword>
<dbReference type="Pfam" id="PF17170">
    <property type="entry name" value="DUF5128"/>
    <property type="match status" value="1"/>
</dbReference>
<dbReference type="SUPFAM" id="SSF81296">
    <property type="entry name" value="E set domains"/>
    <property type="match status" value="4"/>
</dbReference>
<feature type="domain" description="IPT/TIG" evidence="4">
    <location>
        <begin position="1173"/>
        <end position="1251"/>
    </location>
</feature>
<evidence type="ECO:0000256" key="1">
    <source>
        <dbReference type="ARBA" id="ARBA00022737"/>
    </source>
</evidence>
<dbReference type="InterPro" id="IPR002909">
    <property type="entry name" value="IPT_dom"/>
</dbReference>
<feature type="chain" id="PRO_5017751802" evidence="3">
    <location>
        <begin position="21"/>
        <end position="1501"/>
    </location>
</feature>
<dbReference type="PROSITE" id="PS51125">
    <property type="entry name" value="NHL"/>
    <property type="match status" value="2"/>
</dbReference>
<dbReference type="EMBL" id="QRGR01000004">
    <property type="protein sequence ID" value="RDV16547.1"/>
    <property type="molecule type" value="Genomic_DNA"/>
</dbReference>
<evidence type="ECO:0000256" key="3">
    <source>
        <dbReference type="SAM" id="SignalP"/>
    </source>
</evidence>
<dbReference type="Proteomes" id="UP000256708">
    <property type="component" value="Unassembled WGS sequence"/>
</dbReference>
<accession>A0A3D8LGN5</accession>
<dbReference type="CDD" id="cd05819">
    <property type="entry name" value="NHL"/>
    <property type="match status" value="2"/>
</dbReference>
<protein>
    <submittedName>
        <fullName evidence="5">6-bladed beta-propeller</fullName>
    </submittedName>
</protein>
<dbReference type="InterPro" id="IPR001258">
    <property type="entry name" value="NHL_repeat"/>
</dbReference>
<dbReference type="InterPro" id="IPR013783">
    <property type="entry name" value="Ig-like_fold"/>
</dbReference>
<keyword evidence="1" id="KW-0677">Repeat</keyword>
<sequence>MKKILLLFLIKLLLISHAFSQNDTLKTKYIIGANLSTPFGVVIDNEGNMYVANSYQVRVLDKNGEFVRDIFFEDIPFAGQALAIAKDVNDNLFVYDRYHNTVIKLNKNGKVLSRFRVAVITGYTSHDVGGIAVAPDGSVYITHNSSNAVYKINSEGKYLLKFGTFNSPTDVSVGPDGNIYVADTKNKQIVRFDDSGHYITSYLTPGNGAPSFLVPTGVEIDNSGTIYVADAGNTTLYSFNQNGDRGLSTKLQNDEKYESYGFGLNMGIGLDNSGNIFTTFSGSISLKPKGGKIIELSSEGEIIAEYGSENAAREKINFSALEIDSKGQYIYFADRLTKRVHKYSAQGIKVLEFGKDGPGTKFNAIMDVAYGSDNTVYVLDSLQDGRAIKYNSLGKPTVEFEALPKETQSYNFRYKIATGQDSYIYILSQGKVVKYNSEGKLISVISFSDATATVERPTYRDLAVDATGNIFVLSKAYHTDYFSAKRTVKKYSPVGELLMEYNLRDSIMPRPQPNDPKSIAIDASGNLYVAGQSVDIFDTAANLTGSLPVISDLVAVSATGECVVTNTFQKYNNILILGKSNANSKKYITGTVFNDVNQNQKMEGNEAKLKNMIIKSLPEHIYGMTDMYGNYSLAVDAVGTHEVSQILPENLGMKLTQTFPSQSSSHSVEVTQDINDVTNINFGNHVTLSPYLSVSVSSTRRRRCFESTTKLTYSNTGFAPAENAKVFLQLPEQVELISADRPFTRLPNGTYVFEAGTVAPGQSGVITIQDEVICGDESIRGLTVCTKAWITPGNQIPTAPPTAVSTITGKCDANTGYVWFVIRNNGQVDMETGEQFRVYQDGKLATVENYTLAAGDSMVLRVPAMGRTIRLEADQPNGNGDNTLASATVEGCGTGGSPAAAFSTGFVNAMPTDDEEAEVAEECLPISDSFDPNDKLVTPQGLTEENLTPTGTALKYKIRFQNTGTDVAYRVVVVDTLSEYLDLSTLQIGSASHGYTYEVSGKGRPVITWTFQNIMLPDSTSDEPGSHGYIQFSIKPKADLPEKTVVENFADIFFDFNSPVRTNVTVNRIYDMPLEMREENRIVADEVIMTPTIAGFTPAAGRFGAEVSITGSKFSENKSSNKVYVNGVQAEVLEGDATTLKVRVPVGASTGTLSVVTEHAGASSKAAFVVYQPPVVSGFSPAEGVVGAEVTLQGNYLSSELVERVQLGSRDCEIIRVNQNTVRIRIPADAATDTFTVHTKGGTVQSEAAYRVWYAPAITGFDKPLQRVGGRLLLQGENFATEPNRNSVLFGNIQAEVLQATAQTLEVRVPAGAQSGTVSLTTPGGTASRAFEVIPAPVITAVYPAKGSVGTLVELQGERFLTLGKRDTVSFGGVEAIVLNASGTALQVRVPRGAMTGKVRVAGVGGSDEADFEVEQLTPSQAIAVFPNPSTGRFTVDFTRADFNVQAVQVFDTTGRLLFSEALNAGQPERVEVDLSGEKAGVFLVMVQTERGKVVKKITLL</sequence>
<organism evidence="5 6">
    <name type="scientific">Pontibacter diazotrophicus</name>
    <dbReference type="NCBI Taxonomy" id="1400979"/>
    <lineage>
        <taxon>Bacteria</taxon>
        <taxon>Pseudomonadati</taxon>
        <taxon>Bacteroidota</taxon>
        <taxon>Cytophagia</taxon>
        <taxon>Cytophagales</taxon>
        <taxon>Hymenobacteraceae</taxon>
        <taxon>Pontibacter</taxon>
    </lineage>
</organism>
<dbReference type="PANTHER" id="PTHR24104:SF25">
    <property type="entry name" value="PROTEIN LIN-41"/>
    <property type="match status" value="1"/>
</dbReference>
<feature type="signal peptide" evidence="3">
    <location>
        <begin position="1"/>
        <end position="20"/>
    </location>
</feature>
<gene>
    <name evidence="5" type="ORF">DXT99_04970</name>
</gene>
<dbReference type="InterPro" id="IPR050952">
    <property type="entry name" value="TRIM-NHL_E3_ligases"/>
</dbReference>
<proteinExistence type="predicted"/>